<comment type="caution">
    <text evidence="1">The sequence shown here is derived from an EMBL/GenBank/DDBJ whole genome shotgun (WGS) entry which is preliminary data.</text>
</comment>
<protein>
    <submittedName>
        <fullName evidence="1">PqqD family protein</fullName>
    </submittedName>
</protein>
<name>A0AC61QMU4_9BACT</name>
<organism evidence="1 2">
    <name type="scientific">Palleniella muris</name>
    <dbReference type="NCBI Taxonomy" id="3038145"/>
    <lineage>
        <taxon>Bacteria</taxon>
        <taxon>Pseudomonadati</taxon>
        <taxon>Bacteroidota</taxon>
        <taxon>Bacteroidia</taxon>
        <taxon>Bacteroidales</taxon>
        <taxon>Prevotellaceae</taxon>
        <taxon>Palleniella</taxon>
    </lineage>
</organism>
<gene>
    <name evidence="1" type="ORF">E5358_11980</name>
</gene>
<reference evidence="1" key="1">
    <citation type="submission" date="2019-04" db="EMBL/GenBank/DDBJ databases">
        <title>Microbes associate with the intestines of laboratory mice.</title>
        <authorList>
            <person name="Navarre W."/>
            <person name="Wong E."/>
            <person name="Huang K."/>
            <person name="Tropini C."/>
            <person name="Ng K."/>
            <person name="Yu B."/>
        </authorList>
    </citation>
    <scope>NUCLEOTIDE SEQUENCE</scope>
    <source>
        <strain evidence="1">NM73_A23</strain>
    </source>
</reference>
<sequence>MRKRQGFVLRSVCGEQFLIAEGEENIDFGNLVSMNESSVFLWNSIADGQEFTVDTLVDTLLSEYDVPYDKAREDAEDLCNDMLRGGVIVE</sequence>
<proteinExistence type="predicted"/>
<evidence type="ECO:0000313" key="1">
    <source>
        <dbReference type="EMBL" id="TGX80729.1"/>
    </source>
</evidence>
<dbReference type="Proteomes" id="UP000308886">
    <property type="component" value="Unassembled WGS sequence"/>
</dbReference>
<keyword evidence="2" id="KW-1185">Reference proteome</keyword>
<accession>A0AC61QMU4</accession>
<dbReference type="EMBL" id="SRZC01000022">
    <property type="protein sequence ID" value="TGX80729.1"/>
    <property type="molecule type" value="Genomic_DNA"/>
</dbReference>
<evidence type="ECO:0000313" key="2">
    <source>
        <dbReference type="Proteomes" id="UP000308886"/>
    </source>
</evidence>